<reference evidence="1 2" key="1">
    <citation type="journal article" date="2013" name="Curr. Biol.">
        <title>The Genome of the Foraminiferan Reticulomyxa filosa.</title>
        <authorList>
            <person name="Glockner G."/>
            <person name="Hulsmann N."/>
            <person name="Schleicher M."/>
            <person name="Noegel A.A."/>
            <person name="Eichinger L."/>
            <person name="Gallinger C."/>
            <person name="Pawlowski J."/>
            <person name="Sierra R."/>
            <person name="Euteneuer U."/>
            <person name="Pillet L."/>
            <person name="Moustafa A."/>
            <person name="Platzer M."/>
            <person name="Groth M."/>
            <person name="Szafranski K."/>
            <person name="Schliwa M."/>
        </authorList>
    </citation>
    <scope>NUCLEOTIDE SEQUENCE [LARGE SCALE GENOMIC DNA]</scope>
</reference>
<proteinExistence type="predicted"/>
<dbReference type="AlphaFoldDB" id="X6MUI9"/>
<accession>X6MUI9</accession>
<name>X6MUI9_RETFI</name>
<keyword evidence="2" id="KW-1185">Reference proteome</keyword>
<dbReference type="EMBL" id="ASPP01016222">
    <property type="protein sequence ID" value="ETO17653.1"/>
    <property type="molecule type" value="Genomic_DNA"/>
</dbReference>
<protein>
    <submittedName>
        <fullName evidence="1">Uncharacterized protein</fullName>
    </submittedName>
</protein>
<organism evidence="1 2">
    <name type="scientific">Reticulomyxa filosa</name>
    <dbReference type="NCBI Taxonomy" id="46433"/>
    <lineage>
        <taxon>Eukaryota</taxon>
        <taxon>Sar</taxon>
        <taxon>Rhizaria</taxon>
        <taxon>Retaria</taxon>
        <taxon>Foraminifera</taxon>
        <taxon>Monothalamids</taxon>
        <taxon>Reticulomyxidae</taxon>
        <taxon>Reticulomyxa</taxon>
    </lineage>
</organism>
<evidence type="ECO:0000313" key="1">
    <source>
        <dbReference type="EMBL" id="ETO17653.1"/>
    </source>
</evidence>
<gene>
    <name evidence="1" type="ORF">RFI_19667</name>
</gene>
<evidence type="ECO:0000313" key="2">
    <source>
        <dbReference type="Proteomes" id="UP000023152"/>
    </source>
</evidence>
<feature type="non-terminal residue" evidence="1">
    <location>
        <position position="168"/>
    </location>
</feature>
<dbReference type="Proteomes" id="UP000023152">
    <property type="component" value="Unassembled WGS sequence"/>
</dbReference>
<comment type="caution">
    <text evidence="1">The sequence shown here is derived from an EMBL/GenBank/DDBJ whole genome shotgun (WGS) entry which is preliminary data.</text>
</comment>
<sequence length="168" mass="18949">MTQSISEEFWYVQADAIWQFGLPAAPILSDYGGGSDMKLGCPVLVLKVRSEDMLSRFPKSICEVLVEHINSVIEANNSIEKDERIAHLETKTVSMEDIQKNWEITGHFEITGYVPGCEIKSSNQFNIMYQGWLFQEDVQDASISHAMSYPLIGIYDPVGFQIPPKDDV</sequence>